<dbReference type="Proteomes" id="UP000198287">
    <property type="component" value="Unassembled WGS sequence"/>
</dbReference>
<sequence>MRHLEICVEKTQKVLGEAYNVGKVLKPVLEHENATHYTGKTHKRLIHPDTARIPTQYTPDFKKKFEITKEAFDIRTPSSEPVQDISTNSSLYQAHKLEMKRIKKIKAPKDVKGQKSRAKTGCNFFQKTISKILVPDEESYFPMDSAHVATYYIFNATGRKNAKYDHKVIPKAKF</sequence>
<organism evidence="1 2">
    <name type="scientific">Folsomia candida</name>
    <name type="common">Springtail</name>
    <dbReference type="NCBI Taxonomy" id="158441"/>
    <lineage>
        <taxon>Eukaryota</taxon>
        <taxon>Metazoa</taxon>
        <taxon>Ecdysozoa</taxon>
        <taxon>Arthropoda</taxon>
        <taxon>Hexapoda</taxon>
        <taxon>Collembola</taxon>
        <taxon>Entomobryomorpha</taxon>
        <taxon>Isotomoidea</taxon>
        <taxon>Isotomidae</taxon>
        <taxon>Proisotominae</taxon>
        <taxon>Folsomia</taxon>
    </lineage>
</organism>
<dbReference type="AlphaFoldDB" id="A0A226D7P5"/>
<keyword evidence="2" id="KW-1185">Reference proteome</keyword>
<dbReference type="EMBL" id="LNIX01000029">
    <property type="protein sequence ID" value="OXA41565.1"/>
    <property type="molecule type" value="Genomic_DNA"/>
</dbReference>
<proteinExistence type="predicted"/>
<evidence type="ECO:0000313" key="1">
    <source>
        <dbReference type="EMBL" id="OXA41565.1"/>
    </source>
</evidence>
<protein>
    <submittedName>
        <fullName evidence="1">Uncharacterized protein</fullName>
    </submittedName>
</protein>
<accession>A0A226D7P5</accession>
<comment type="caution">
    <text evidence="1">The sequence shown here is derived from an EMBL/GenBank/DDBJ whole genome shotgun (WGS) entry which is preliminary data.</text>
</comment>
<gene>
    <name evidence="1" type="ORF">Fcan01_23862</name>
</gene>
<reference evidence="1 2" key="1">
    <citation type="submission" date="2015-12" db="EMBL/GenBank/DDBJ databases">
        <title>The genome of Folsomia candida.</title>
        <authorList>
            <person name="Faddeeva A."/>
            <person name="Derks M.F."/>
            <person name="Anvar Y."/>
            <person name="Smit S."/>
            <person name="Van Straalen N."/>
            <person name="Roelofs D."/>
        </authorList>
    </citation>
    <scope>NUCLEOTIDE SEQUENCE [LARGE SCALE GENOMIC DNA]</scope>
    <source>
        <strain evidence="1 2">VU population</strain>
        <tissue evidence="1">Whole body</tissue>
    </source>
</reference>
<name>A0A226D7P5_FOLCA</name>
<evidence type="ECO:0000313" key="2">
    <source>
        <dbReference type="Proteomes" id="UP000198287"/>
    </source>
</evidence>